<dbReference type="Pfam" id="PF02574">
    <property type="entry name" value="S-methyl_trans"/>
    <property type="match status" value="1"/>
</dbReference>
<evidence type="ECO:0000256" key="3">
    <source>
        <dbReference type="ARBA" id="ARBA00022679"/>
    </source>
</evidence>
<keyword evidence="2" id="KW-0489">Methyltransferase</keyword>
<keyword evidence="4" id="KW-0949">S-adenosyl-L-methionine</keyword>
<keyword evidence="6" id="KW-0170">Cobalt</keyword>
<dbReference type="GO" id="GO:0046653">
    <property type="term" value="P:tetrahydrofolate metabolic process"/>
    <property type="evidence" value="ECO:0007669"/>
    <property type="project" value="TreeGrafter"/>
</dbReference>
<name>A0A919H710_9ACTN</name>
<organism evidence="10 11">
    <name type="scientific">Streptomyces xanthophaeus</name>
    <dbReference type="NCBI Taxonomy" id="67385"/>
    <lineage>
        <taxon>Bacteria</taxon>
        <taxon>Bacillati</taxon>
        <taxon>Actinomycetota</taxon>
        <taxon>Actinomycetes</taxon>
        <taxon>Kitasatosporales</taxon>
        <taxon>Streptomycetaceae</taxon>
        <taxon>Streptomyces</taxon>
    </lineage>
</organism>
<dbReference type="PANTHER" id="PTHR45833:SF1">
    <property type="entry name" value="METHIONINE SYNTHASE"/>
    <property type="match status" value="1"/>
</dbReference>
<dbReference type="InterPro" id="IPR036589">
    <property type="entry name" value="HCY_dom_sf"/>
</dbReference>
<dbReference type="GO" id="GO:0032259">
    <property type="term" value="P:methylation"/>
    <property type="evidence" value="ECO:0007669"/>
    <property type="project" value="UniProtKB-KW"/>
</dbReference>
<evidence type="ECO:0000259" key="9">
    <source>
        <dbReference type="PROSITE" id="PS50970"/>
    </source>
</evidence>
<gene>
    <name evidence="10" type="ORF">Sxan_77010</name>
</gene>
<comment type="caution">
    <text evidence="10">The sequence shown here is derived from an EMBL/GenBank/DDBJ whole genome shotgun (WGS) entry which is preliminary data.</text>
</comment>
<evidence type="ECO:0000313" key="10">
    <source>
        <dbReference type="EMBL" id="GHI90337.1"/>
    </source>
</evidence>
<evidence type="ECO:0000256" key="4">
    <source>
        <dbReference type="ARBA" id="ARBA00022691"/>
    </source>
</evidence>
<proteinExistence type="inferred from homology"/>
<evidence type="ECO:0000256" key="2">
    <source>
        <dbReference type="ARBA" id="ARBA00022603"/>
    </source>
</evidence>
<feature type="domain" description="Hcy-binding" evidence="9">
    <location>
        <begin position="9"/>
        <end position="126"/>
    </location>
</feature>
<evidence type="ECO:0000256" key="7">
    <source>
        <dbReference type="PROSITE-ProRule" id="PRU00333"/>
    </source>
</evidence>
<dbReference type="PANTHER" id="PTHR45833">
    <property type="entry name" value="METHIONINE SYNTHASE"/>
    <property type="match status" value="1"/>
</dbReference>
<comment type="similarity">
    <text evidence="1">Belongs to the vitamin-B12 dependent methionine synthase family.</text>
</comment>
<keyword evidence="5" id="KW-0479">Metal-binding</keyword>
<dbReference type="InterPro" id="IPR050554">
    <property type="entry name" value="Met_Synthase/Corrinoid"/>
</dbReference>
<evidence type="ECO:0000256" key="8">
    <source>
        <dbReference type="SAM" id="MobiDB-lite"/>
    </source>
</evidence>
<reference evidence="10" key="1">
    <citation type="submission" date="2020-09" db="EMBL/GenBank/DDBJ databases">
        <title>Whole genome shotgun sequence of Streptomyces xanthophaeus NBRC 12829.</title>
        <authorList>
            <person name="Komaki H."/>
            <person name="Tamura T."/>
        </authorList>
    </citation>
    <scope>NUCLEOTIDE SEQUENCE</scope>
    <source>
        <strain evidence="10">NBRC 12829</strain>
    </source>
</reference>
<dbReference type="PROSITE" id="PS50970">
    <property type="entry name" value="HCY"/>
    <property type="match status" value="1"/>
</dbReference>
<dbReference type="GO" id="GO:0008705">
    <property type="term" value="F:methionine synthase activity"/>
    <property type="evidence" value="ECO:0007669"/>
    <property type="project" value="TreeGrafter"/>
</dbReference>
<dbReference type="InterPro" id="IPR003726">
    <property type="entry name" value="HCY_dom"/>
</dbReference>
<dbReference type="AlphaFoldDB" id="A0A919H710"/>
<keyword evidence="11" id="KW-1185">Reference proteome</keyword>
<accession>A0A919H710</accession>
<dbReference type="GO" id="GO:0050667">
    <property type="term" value="P:homocysteine metabolic process"/>
    <property type="evidence" value="ECO:0007669"/>
    <property type="project" value="TreeGrafter"/>
</dbReference>
<dbReference type="SUPFAM" id="SSF82282">
    <property type="entry name" value="Homocysteine S-methyltransferase"/>
    <property type="match status" value="1"/>
</dbReference>
<evidence type="ECO:0000256" key="6">
    <source>
        <dbReference type="ARBA" id="ARBA00023285"/>
    </source>
</evidence>
<protein>
    <recommendedName>
        <fullName evidence="9">Hcy-binding domain-containing protein</fullName>
    </recommendedName>
</protein>
<keyword evidence="3" id="KW-0808">Transferase</keyword>
<dbReference type="Proteomes" id="UP000600026">
    <property type="component" value="Unassembled WGS sequence"/>
</dbReference>
<dbReference type="Gene3D" id="3.20.20.330">
    <property type="entry name" value="Homocysteine-binding-like domain"/>
    <property type="match status" value="1"/>
</dbReference>
<evidence type="ECO:0000256" key="5">
    <source>
        <dbReference type="ARBA" id="ARBA00022723"/>
    </source>
</evidence>
<comment type="caution">
    <text evidence="7">Lacks conserved residue(s) required for the propagation of feature annotation.</text>
</comment>
<feature type="compositionally biased region" description="Polar residues" evidence="8">
    <location>
        <begin position="110"/>
        <end position="126"/>
    </location>
</feature>
<sequence>MSTAQRDRVAALREALATRVVVSDGAMGTMLQEQDPTLEDFQQLEGCNEVLNATRPDIVRSVHQAYFDAGVDMVETNTFGANATAMSEYDIPTASSSCRSPAPGSPARWPTSSPRAPDSSAGSSAR</sequence>
<dbReference type="RefSeq" id="WP_272933200.1">
    <property type="nucleotide sequence ID" value="NZ_BNEE01000010.1"/>
</dbReference>
<evidence type="ECO:0000313" key="11">
    <source>
        <dbReference type="Proteomes" id="UP000600026"/>
    </source>
</evidence>
<dbReference type="GO" id="GO:0046872">
    <property type="term" value="F:metal ion binding"/>
    <property type="evidence" value="ECO:0007669"/>
    <property type="project" value="UniProtKB-KW"/>
</dbReference>
<feature type="region of interest" description="Disordered" evidence="8">
    <location>
        <begin position="92"/>
        <end position="126"/>
    </location>
</feature>
<dbReference type="GO" id="GO:0005829">
    <property type="term" value="C:cytosol"/>
    <property type="evidence" value="ECO:0007669"/>
    <property type="project" value="TreeGrafter"/>
</dbReference>
<dbReference type="EMBL" id="BNEE01000010">
    <property type="protein sequence ID" value="GHI90337.1"/>
    <property type="molecule type" value="Genomic_DNA"/>
</dbReference>
<evidence type="ECO:0000256" key="1">
    <source>
        <dbReference type="ARBA" id="ARBA00010398"/>
    </source>
</evidence>